<dbReference type="Proteomes" id="UP000008144">
    <property type="component" value="Chromosome 14"/>
</dbReference>
<evidence type="ECO:0000313" key="10">
    <source>
        <dbReference type="Ensembl" id="ENSCINP00000035514.1"/>
    </source>
</evidence>
<evidence type="ECO:0000256" key="6">
    <source>
        <dbReference type="ARBA" id="ARBA00041098"/>
    </source>
</evidence>
<reference evidence="10" key="3">
    <citation type="submission" date="2025-08" db="UniProtKB">
        <authorList>
            <consortium name="Ensembl"/>
        </authorList>
    </citation>
    <scope>IDENTIFICATION</scope>
</reference>
<dbReference type="STRING" id="7719.ENSCINP00000035514"/>
<reference evidence="10" key="4">
    <citation type="submission" date="2025-09" db="UniProtKB">
        <authorList>
            <consortium name="Ensembl"/>
        </authorList>
    </citation>
    <scope>IDENTIFICATION</scope>
</reference>
<comment type="similarity">
    <text evidence="1">Belongs to the ZC2HC1 family.</text>
</comment>
<feature type="compositionally biased region" description="Low complexity" evidence="8">
    <location>
        <begin position="152"/>
        <end position="166"/>
    </location>
</feature>
<proteinExistence type="inferred from homology"/>
<dbReference type="PROSITE" id="PS52027">
    <property type="entry name" value="ZF_C2HC_C3H"/>
    <property type="match status" value="2"/>
</dbReference>
<evidence type="ECO:0000256" key="5">
    <source>
        <dbReference type="ARBA" id="ARBA00022833"/>
    </source>
</evidence>
<dbReference type="GO" id="GO:0008270">
    <property type="term" value="F:zinc ion binding"/>
    <property type="evidence" value="ECO:0007669"/>
    <property type="project" value="UniProtKB-KW"/>
</dbReference>
<feature type="region of interest" description="Disordered" evidence="8">
    <location>
        <begin position="250"/>
        <end position="276"/>
    </location>
</feature>
<dbReference type="EMBL" id="EAAA01001219">
    <property type="status" value="NOT_ANNOTATED_CDS"/>
    <property type="molecule type" value="Genomic_DNA"/>
</dbReference>
<dbReference type="PANTHER" id="PTHR13555:SF25">
    <property type="entry name" value="ZINC FINGER C2HC DOMAIN-CONTAINING PROTEIN 1A"/>
    <property type="match status" value="1"/>
</dbReference>
<evidence type="ECO:0000259" key="9">
    <source>
        <dbReference type="PROSITE" id="PS52027"/>
    </source>
</evidence>
<reference evidence="10" key="2">
    <citation type="journal article" date="2008" name="Genome Biol.">
        <title>Improved genome assembly and evidence-based global gene model set for the chordate Ciona intestinalis: new insight into intron and operon populations.</title>
        <authorList>
            <person name="Satou Y."/>
            <person name="Mineta K."/>
            <person name="Ogasawara M."/>
            <person name="Sasakura Y."/>
            <person name="Shoguchi E."/>
            <person name="Ueno K."/>
            <person name="Yamada L."/>
            <person name="Matsumoto J."/>
            <person name="Wasserscheid J."/>
            <person name="Dewar K."/>
            <person name="Wiley G.B."/>
            <person name="Macmil S.L."/>
            <person name="Roe B.A."/>
            <person name="Zeller R.W."/>
            <person name="Hastings K.E."/>
            <person name="Lemaire P."/>
            <person name="Lindquist E."/>
            <person name="Endo T."/>
            <person name="Hotta K."/>
            <person name="Inaba K."/>
        </authorList>
    </citation>
    <scope>NUCLEOTIDE SEQUENCE [LARGE SCALE GENOMIC DNA]</scope>
    <source>
        <strain evidence="10">wild type</strain>
    </source>
</reference>
<dbReference type="Pfam" id="PF13913">
    <property type="entry name" value="zf-C2HC_2"/>
    <property type="match status" value="2"/>
</dbReference>
<name>H2Y0T0_CIOIN</name>
<dbReference type="Ensembl" id="ENSCINT00000030758.1">
    <property type="protein sequence ID" value="ENSCINP00000035514.1"/>
    <property type="gene ID" value="ENSCING00000023504.1"/>
</dbReference>
<evidence type="ECO:0000256" key="2">
    <source>
        <dbReference type="ARBA" id="ARBA00022723"/>
    </source>
</evidence>
<feature type="region of interest" description="Disordered" evidence="8">
    <location>
        <begin position="133"/>
        <end position="210"/>
    </location>
</feature>
<protein>
    <recommendedName>
        <fullName evidence="6">Zinc finger C2HC domain-containing protein 1A</fullName>
    </recommendedName>
</protein>
<evidence type="ECO:0000256" key="7">
    <source>
        <dbReference type="PROSITE-ProRule" id="PRU01371"/>
    </source>
</evidence>
<evidence type="ECO:0000256" key="8">
    <source>
        <dbReference type="SAM" id="MobiDB-lite"/>
    </source>
</evidence>
<dbReference type="AlphaFoldDB" id="H2Y0T0"/>
<keyword evidence="3" id="KW-0677">Repeat</keyword>
<feature type="region of interest" description="Disordered" evidence="8">
    <location>
        <begin position="27"/>
        <end position="94"/>
    </location>
</feature>
<feature type="domain" description="C2HC/C3H-type" evidence="9">
    <location>
        <begin position="94"/>
        <end position="123"/>
    </location>
</feature>
<evidence type="ECO:0000256" key="4">
    <source>
        <dbReference type="ARBA" id="ARBA00022771"/>
    </source>
</evidence>
<dbReference type="OMA" id="ARHEQIC"/>
<organism evidence="10 11">
    <name type="scientific">Ciona intestinalis</name>
    <name type="common">Transparent sea squirt</name>
    <name type="synonym">Ascidia intestinalis</name>
    <dbReference type="NCBI Taxonomy" id="7719"/>
    <lineage>
        <taxon>Eukaryota</taxon>
        <taxon>Metazoa</taxon>
        <taxon>Chordata</taxon>
        <taxon>Tunicata</taxon>
        <taxon>Ascidiacea</taxon>
        <taxon>Phlebobranchia</taxon>
        <taxon>Cionidae</taxon>
        <taxon>Ciona</taxon>
    </lineage>
</organism>
<evidence type="ECO:0000256" key="1">
    <source>
        <dbReference type="ARBA" id="ARBA00010843"/>
    </source>
</evidence>
<evidence type="ECO:0000256" key="3">
    <source>
        <dbReference type="ARBA" id="ARBA00022737"/>
    </source>
</evidence>
<accession>H2Y0T0</accession>
<feature type="compositionally biased region" description="Polar residues" evidence="8">
    <location>
        <begin position="33"/>
        <end position="48"/>
    </location>
</feature>
<dbReference type="FunCoup" id="H2Y0T0">
    <property type="interactions" value="28"/>
</dbReference>
<keyword evidence="4 7" id="KW-0863">Zinc-finger</keyword>
<dbReference type="InParanoid" id="H2Y0T0"/>
<feature type="domain" description="C2HC/C3H-type" evidence="9">
    <location>
        <begin position="1"/>
        <end position="28"/>
    </location>
</feature>
<keyword evidence="2" id="KW-0479">Metal-binding</keyword>
<dbReference type="InterPro" id="IPR026319">
    <property type="entry name" value="ZC2HC1A/B-like"/>
</dbReference>
<dbReference type="InterPro" id="IPR049899">
    <property type="entry name" value="Znf_C2HC_C3H"/>
</dbReference>
<keyword evidence="5" id="KW-0862">Zinc</keyword>
<reference evidence="11" key="1">
    <citation type="journal article" date="2002" name="Science">
        <title>The draft genome of Ciona intestinalis: insights into chordate and vertebrate origins.</title>
        <authorList>
            <person name="Dehal P."/>
            <person name="Satou Y."/>
            <person name="Campbell R.K."/>
            <person name="Chapman J."/>
            <person name="Degnan B."/>
            <person name="De Tomaso A."/>
            <person name="Davidson B."/>
            <person name="Di Gregorio A."/>
            <person name="Gelpke M."/>
            <person name="Goodstein D.M."/>
            <person name="Harafuji N."/>
            <person name="Hastings K.E."/>
            <person name="Ho I."/>
            <person name="Hotta K."/>
            <person name="Huang W."/>
            <person name="Kawashima T."/>
            <person name="Lemaire P."/>
            <person name="Martinez D."/>
            <person name="Meinertzhagen I.A."/>
            <person name="Necula S."/>
            <person name="Nonaka M."/>
            <person name="Putnam N."/>
            <person name="Rash S."/>
            <person name="Saiga H."/>
            <person name="Satake M."/>
            <person name="Terry A."/>
            <person name="Yamada L."/>
            <person name="Wang H.G."/>
            <person name="Awazu S."/>
            <person name="Azumi K."/>
            <person name="Boore J."/>
            <person name="Branno M."/>
            <person name="Chin-Bow S."/>
            <person name="DeSantis R."/>
            <person name="Doyle S."/>
            <person name="Francino P."/>
            <person name="Keys D.N."/>
            <person name="Haga S."/>
            <person name="Hayashi H."/>
            <person name="Hino K."/>
            <person name="Imai K.S."/>
            <person name="Inaba K."/>
            <person name="Kano S."/>
            <person name="Kobayashi K."/>
            <person name="Kobayashi M."/>
            <person name="Lee B.I."/>
            <person name="Makabe K.W."/>
            <person name="Manohar C."/>
            <person name="Matassi G."/>
            <person name="Medina M."/>
            <person name="Mochizuki Y."/>
            <person name="Mount S."/>
            <person name="Morishita T."/>
            <person name="Miura S."/>
            <person name="Nakayama A."/>
            <person name="Nishizaka S."/>
            <person name="Nomoto H."/>
            <person name="Ohta F."/>
            <person name="Oishi K."/>
            <person name="Rigoutsos I."/>
            <person name="Sano M."/>
            <person name="Sasaki A."/>
            <person name="Sasakura Y."/>
            <person name="Shoguchi E."/>
            <person name="Shin-i T."/>
            <person name="Spagnuolo A."/>
            <person name="Stainier D."/>
            <person name="Suzuki M.M."/>
            <person name="Tassy O."/>
            <person name="Takatori N."/>
            <person name="Tokuoka M."/>
            <person name="Yagi K."/>
            <person name="Yoshizaki F."/>
            <person name="Wada S."/>
            <person name="Zhang C."/>
            <person name="Hyatt P.D."/>
            <person name="Larimer F."/>
            <person name="Detter C."/>
            <person name="Doggett N."/>
            <person name="Glavina T."/>
            <person name="Hawkins T."/>
            <person name="Richardson P."/>
            <person name="Lucas S."/>
            <person name="Kohara Y."/>
            <person name="Levine M."/>
            <person name="Satoh N."/>
            <person name="Rokhsar D.S."/>
        </authorList>
    </citation>
    <scope>NUCLEOTIDE SEQUENCE [LARGE SCALE GENOMIC DNA]</scope>
</reference>
<evidence type="ECO:0000313" key="11">
    <source>
        <dbReference type="Proteomes" id="UP000008144"/>
    </source>
</evidence>
<sequence>VPCSYCGRKFNPESLDRHAKICAKTSKPRPVFDSSNQRVFTAGDTNNIPVPKKNKAPITKPQKKSTVGTLKSAGDRAVRNPPQKKAPARSAQSNYNQCPHCLRKFNNEAAQRHIPFCAEQHKRIGLKKETTSIKKAAARAMARQNYKPPSLKPSSGRSDSRSPGNSATSRYATNGRGKNEKFNSATLRVGSNAERNGISPKRSNPEWNADIEVPAYSSEVRTRTGLKAYTSNNTEKERFQRQRGVLEEKIGAYKSNEVSPSPSSGSKRSLKGNSPLSRSKFCHECGSRYPISNAKFCCECGLKRIVL</sequence>
<keyword evidence="11" id="KW-1185">Reference proteome</keyword>
<dbReference type="PANTHER" id="PTHR13555">
    <property type="entry name" value="C2H2 ZINC FINGER CGI-62-RELATED"/>
    <property type="match status" value="1"/>
</dbReference>
<dbReference type="HOGENOM" id="CLU_855170_0_0_1"/>
<dbReference type="Gene3D" id="3.30.160.60">
    <property type="entry name" value="Classic Zinc Finger"/>
    <property type="match status" value="1"/>
</dbReference>